<evidence type="ECO:0000256" key="6">
    <source>
        <dbReference type="ARBA" id="ARBA00023180"/>
    </source>
</evidence>
<keyword evidence="3" id="KW-0677">Repeat</keyword>
<evidence type="ECO:0000256" key="2">
    <source>
        <dbReference type="ARBA" id="ARBA00022729"/>
    </source>
</evidence>
<name>A0AAW0N106_9GOBI</name>
<feature type="transmembrane region" description="Helical" evidence="7">
    <location>
        <begin position="12"/>
        <end position="34"/>
    </location>
</feature>
<keyword evidence="7" id="KW-1133">Transmembrane helix</keyword>
<comment type="subcellular location">
    <subcellularLocation>
        <location evidence="1">Membrane</location>
    </subcellularLocation>
</comment>
<keyword evidence="7" id="KW-0812">Transmembrane</keyword>
<dbReference type="InterPro" id="IPR013106">
    <property type="entry name" value="Ig_V-set"/>
</dbReference>
<dbReference type="GO" id="GO:0005912">
    <property type="term" value="C:adherens junction"/>
    <property type="evidence" value="ECO:0007669"/>
    <property type="project" value="TreeGrafter"/>
</dbReference>
<evidence type="ECO:0000259" key="8">
    <source>
        <dbReference type="PROSITE" id="PS50835"/>
    </source>
</evidence>
<dbReference type="InterPro" id="IPR007110">
    <property type="entry name" value="Ig-like_dom"/>
</dbReference>
<evidence type="ECO:0000313" key="10">
    <source>
        <dbReference type="Proteomes" id="UP001460270"/>
    </source>
</evidence>
<dbReference type="Proteomes" id="UP001460270">
    <property type="component" value="Unassembled WGS sequence"/>
</dbReference>
<dbReference type="SMART" id="SM00409">
    <property type="entry name" value="IG"/>
    <property type="match status" value="1"/>
</dbReference>
<accession>A0AAW0N106</accession>
<dbReference type="InterPro" id="IPR013783">
    <property type="entry name" value="Ig-like_fold"/>
</dbReference>
<keyword evidence="2" id="KW-0732">Signal</keyword>
<dbReference type="GO" id="GO:0007156">
    <property type="term" value="P:homophilic cell adhesion via plasma membrane adhesion molecules"/>
    <property type="evidence" value="ECO:0007669"/>
    <property type="project" value="TreeGrafter"/>
</dbReference>
<dbReference type="PANTHER" id="PTHR23277:SF108">
    <property type="entry name" value="FASCICLIN-3"/>
    <property type="match status" value="1"/>
</dbReference>
<keyword evidence="10" id="KW-1185">Reference proteome</keyword>
<dbReference type="AlphaFoldDB" id="A0AAW0N106"/>
<dbReference type="SMART" id="SM00406">
    <property type="entry name" value="IGv"/>
    <property type="match status" value="1"/>
</dbReference>
<keyword evidence="6" id="KW-0325">Glycoprotein</keyword>
<dbReference type="EMBL" id="JBBPFD010000019">
    <property type="protein sequence ID" value="KAK7886849.1"/>
    <property type="molecule type" value="Genomic_DNA"/>
</dbReference>
<dbReference type="GO" id="GO:0016020">
    <property type="term" value="C:membrane"/>
    <property type="evidence" value="ECO:0007669"/>
    <property type="project" value="UniProtKB-SubCell"/>
</dbReference>
<evidence type="ECO:0000313" key="9">
    <source>
        <dbReference type="EMBL" id="KAK7886849.1"/>
    </source>
</evidence>
<proteinExistence type="predicted"/>
<sequence length="260" mass="29430">MKRRLSSTLCPLPFCPLYVFSHVCPVLMVIFALLPVLEAEVHTLSEVSGHVGQEEVLLPCQFTPDQNKEIVTLIQWDLQAPGDNTIRLVVREVNSSKTFIHESYKNKVDLKEYSLVIKNLKVQDAGVYLCTLTTYPKGSLPETRTKLVVNGQMPLSAGVVSAIVISVILLLGLIASTLYFIIRRRAASSRNHISIDTEYEVRDLSRPSFIKTEDVIYADVELQPYSRNRAPSLENHVTYSEVNVIRTRWDEPPYAQVMRI</sequence>
<evidence type="ECO:0000256" key="7">
    <source>
        <dbReference type="SAM" id="Phobius"/>
    </source>
</evidence>
<protein>
    <recommendedName>
        <fullName evidence="8">Ig-like domain-containing protein</fullName>
    </recommendedName>
</protein>
<dbReference type="SUPFAM" id="SSF48726">
    <property type="entry name" value="Immunoglobulin"/>
    <property type="match status" value="1"/>
</dbReference>
<gene>
    <name evidence="9" type="ORF">WMY93_026470</name>
</gene>
<dbReference type="Gene3D" id="2.60.40.10">
    <property type="entry name" value="Immunoglobulins"/>
    <property type="match status" value="1"/>
</dbReference>
<dbReference type="GO" id="GO:0007157">
    <property type="term" value="P:heterophilic cell-cell adhesion via plasma membrane cell adhesion molecules"/>
    <property type="evidence" value="ECO:0007669"/>
    <property type="project" value="TreeGrafter"/>
</dbReference>
<dbReference type="InterPro" id="IPR036179">
    <property type="entry name" value="Ig-like_dom_sf"/>
</dbReference>
<organism evidence="9 10">
    <name type="scientific">Mugilogobius chulae</name>
    <name type="common">yellowstripe goby</name>
    <dbReference type="NCBI Taxonomy" id="88201"/>
    <lineage>
        <taxon>Eukaryota</taxon>
        <taxon>Metazoa</taxon>
        <taxon>Chordata</taxon>
        <taxon>Craniata</taxon>
        <taxon>Vertebrata</taxon>
        <taxon>Euteleostomi</taxon>
        <taxon>Actinopterygii</taxon>
        <taxon>Neopterygii</taxon>
        <taxon>Teleostei</taxon>
        <taxon>Neoteleostei</taxon>
        <taxon>Acanthomorphata</taxon>
        <taxon>Gobiaria</taxon>
        <taxon>Gobiiformes</taxon>
        <taxon>Gobioidei</taxon>
        <taxon>Gobiidae</taxon>
        <taxon>Gobionellinae</taxon>
        <taxon>Mugilogobius</taxon>
    </lineage>
</organism>
<dbReference type="PROSITE" id="PS50835">
    <property type="entry name" value="IG_LIKE"/>
    <property type="match status" value="1"/>
</dbReference>
<evidence type="ECO:0000256" key="1">
    <source>
        <dbReference type="ARBA" id="ARBA00004370"/>
    </source>
</evidence>
<evidence type="ECO:0000256" key="4">
    <source>
        <dbReference type="ARBA" id="ARBA00023136"/>
    </source>
</evidence>
<comment type="caution">
    <text evidence="9">The sequence shown here is derived from an EMBL/GenBank/DDBJ whole genome shotgun (WGS) entry which is preliminary data.</text>
</comment>
<evidence type="ECO:0000256" key="5">
    <source>
        <dbReference type="ARBA" id="ARBA00023157"/>
    </source>
</evidence>
<reference evidence="10" key="1">
    <citation type="submission" date="2024-04" db="EMBL/GenBank/DDBJ databases">
        <title>Salinicola lusitanus LLJ914,a marine bacterium isolated from the Okinawa Trough.</title>
        <authorList>
            <person name="Li J."/>
        </authorList>
    </citation>
    <scope>NUCLEOTIDE SEQUENCE [LARGE SCALE GENOMIC DNA]</scope>
</reference>
<evidence type="ECO:0000256" key="3">
    <source>
        <dbReference type="ARBA" id="ARBA00022737"/>
    </source>
</evidence>
<keyword evidence="5" id="KW-1015">Disulfide bond</keyword>
<feature type="transmembrane region" description="Helical" evidence="7">
    <location>
        <begin position="155"/>
        <end position="182"/>
    </location>
</feature>
<dbReference type="InterPro" id="IPR003599">
    <property type="entry name" value="Ig_sub"/>
</dbReference>
<feature type="domain" description="Ig-like" evidence="8">
    <location>
        <begin position="35"/>
        <end position="148"/>
    </location>
</feature>
<dbReference type="InterPro" id="IPR051427">
    <property type="entry name" value="Nectin/Nectin-like"/>
</dbReference>
<dbReference type="PANTHER" id="PTHR23277">
    <property type="entry name" value="NECTIN-RELATED"/>
    <property type="match status" value="1"/>
</dbReference>
<dbReference type="Pfam" id="PF07686">
    <property type="entry name" value="V-set"/>
    <property type="match status" value="1"/>
</dbReference>
<keyword evidence="4 7" id="KW-0472">Membrane</keyword>